<gene>
    <name evidence="10" type="ORF">HMPREF3182_01333</name>
</gene>
<dbReference type="Gene3D" id="1.10.1610.10">
    <property type="match status" value="1"/>
</dbReference>
<dbReference type="Gene3D" id="3.40.50.10210">
    <property type="match status" value="1"/>
</dbReference>
<evidence type="ECO:0000256" key="3">
    <source>
        <dbReference type="ARBA" id="ARBA00011991"/>
    </source>
</evidence>
<dbReference type="AlphaFoldDB" id="A0A134CEC3"/>
<comment type="similarity">
    <text evidence="2">Belongs to the CobT family.</text>
</comment>
<sequence>MDSELIQLVQGIEPIDQQQQEQYFQKLYARYGNTEPAILMGAAKLLSLSKEEVLQPLKKAILIFAADHAVDGLENKTHGKWSRNMAEEIAKGKSAINSAAHRIGAGVLLLELGMEQPIVEYTGVQDLQVMKGSHFWECRDAMSQQEMMDALYSGIQLAFALYQEGYHAIGLGNLGERAMITALVLTTAYCKSRFRQHNFSKQGAQVTSLLQHLEEKNISIRDPLLTLQKVGAPDIAAMIGVILGAAYNRMCVTFDNAVTGAAVLMAQCICSACKEYLFTVVQYDEPVHQMQMNVLGYSPFLKTDFYDGMGMGSVLGLSVLDAAQKLVLT</sequence>
<dbReference type="EC" id="2.4.2.21" evidence="3"/>
<dbReference type="Pfam" id="PF02277">
    <property type="entry name" value="DBI_PRT"/>
    <property type="match status" value="1"/>
</dbReference>
<evidence type="ECO:0000256" key="8">
    <source>
        <dbReference type="ARBA" id="ARBA00030686"/>
    </source>
</evidence>
<protein>
    <recommendedName>
        <fullName evidence="4">Nicotinate-nucleotide--dimethylbenzimidazole phosphoribosyltransferase</fullName>
        <ecNumber evidence="3">2.4.2.21</ecNumber>
    </recommendedName>
    <alternativeName>
        <fullName evidence="8">N(1)-alpha-phosphoribosyltransferase</fullName>
    </alternativeName>
</protein>
<name>A0A134CEC3_9FIRM</name>
<dbReference type="SUPFAM" id="SSF52733">
    <property type="entry name" value="Nicotinate mononucleotide:5,6-dimethylbenzimidazole phosphoribosyltransferase (CobT)"/>
    <property type="match status" value="1"/>
</dbReference>
<comment type="catalytic activity">
    <reaction evidence="9">
        <text>5,6-dimethylbenzimidazole + nicotinate beta-D-ribonucleotide = alpha-ribazole 5'-phosphate + nicotinate + H(+)</text>
        <dbReference type="Rhea" id="RHEA:11196"/>
        <dbReference type="ChEBI" id="CHEBI:15378"/>
        <dbReference type="ChEBI" id="CHEBI:15890"/>
        <dbReference type="ChEBI" id="CHEBI:32544"/>
        <dbReference type="ChEBI" id="CHEBI:57502"/>
        <dbReference type="ChEBI" id="CHEBI:57918"/>
        <dbReference type="EC" id="2.4.2.21"/>
    </reaction>
</comment>
<dbReference type="STRING" id="1588748.HMPREF3182_01333"/>
<dbReference type="RefSeq" id="WP_062486288.1">
    <property type="nucleotide sequence ID" value="NZ_KQ960953.1"/>
</dbReference>
<evidence type="ECO:0000256" key="9">
    <source>
        <dbReference type="ARBA" id="ARBA00047340"/>
    </source>
</evidence>
<dbReference type="Proteomes" id="UP000070160">
    <property type="component" value="Unassembled WGS sequence"/>
</dbReference>
<dbReference type="InterPro" id="IPR003200">
    <property type="entry name" value="Nict_dMeBzImd_PRibTrfase"/>
</dbReference>
<evidence type="ECO:0000256" key="4">
    <source>
        <dbReference type="ARBA" id="ARBA00015486"/>
    </source>
</evidence>
<dbReference type="UniPathway" id="UPA00061">
    <property type="reaction ID" value="UER00516"/>
</dbReference>
<keyword evidence="11" id="KW-1185">Reference proteome</keyword>
<proteinExistence type="inferred from homology"/>
<organism evidence="10 11">
    <name type="scientific">Megasphaera hutchinsoni</name>
    <dbReference type="NCBI Taxonomy" id="1588748"/>
    <lineage>
        <taxon>Bacteria</taxon>
        <taxon>Bacillati</taxon>
        <taxon>Bacillota</taxon>
        <taxon>Negativicutes</taxon>
        <taxon>Veillonellales</taxon>
        <taxon>Veillonellaceae</taxon>
        <taxon>Megasphaera</taxon>
    </lineage>
</organism>
<dbReference type="GO" id="GO:0008939">
    <property type="term" value="F:nicotinate-nucleotide-dimethylbenzimidazole phosphoribosyltransferase activity"/>
    <property type="evidence" value="ECO:0007669"/>
    <property type="project" value="UniProtKB-EC"/>
</dbReference>
<dbReference type="GO" id="GO:0009236">
    <property type="term" value="P:cobalamin biosynthetic process"/>
    <property type="evidence" value="ECO:0007669"/>
    <property type="project" value="UniProtKB-KW"/>
</dbReference>
<keyword evidence="6 10" id="KW-0328">Glycosyltransferase</keyword>
<keyword evidence="7 10" id="KW-0808">Transferase</keyword>
<keyword evidence="5" id="KW-0169">Cobalamin biosynthesis</keyword>
<dbReference type="PATRIC" id="fig|1588748.3.peg.1290"/>
<evidence type="ECO:0000256" key="5">
    <source>
        <dbReference type="ARBA" id="ARBA00022573"/>
    </source>
</evidence>
<dbReference type="InterPro" id="IPR036087">
    <property type="entry name" value="Nict_dMeBzImd_PRibTrfase_sf"/>
</dbReference>
<comment type="pathway">
    <text evidence="1">Nucleoside biosynthesis; alpha-ribazole biosynthesis; alpha-ribazole from 5,6-dimethylbenzimidazole: step 1/2.</text>
</comment>
<evidence type="ECO:0000256" key="7">
    <source>
        <dbReference type="ARBA" id="ARBA00022679"/>
    </source>
</evidence>
<evidence type="ECO:0000256" key="6">
    <source>
        <dbReference type="ARBA" id="ARBA00022676"/>
    </source>
</evidence>
<comment type="caution">
    <text evidence="10">The sequence shown here is derived from an EMBL/GenBank/DDBJ whole genome shotgun (WGS) entry which is preliminary data.</text>
</comment>
<dbReference type="InterPro" id="IPR023195">
    <property type="entry name" value="Nict_dMeBzImd_PRibTrfase_N"/>
</dbReference>
<evidence type="ECO:0000313" key="11">
    <source>
        <dbReference type="Proteomes" id="UP000070160"/>
    </source>
</evidence>
<accession>A0A134CEC3</accession>
<dbReference type="PANTHER" id="PTHR43463">
    <property type="entry name" value="NICOTINATE-NUCLEOTIDE--DIMETHYLBENZIMIDAZOLE PHOSPHORIBOSYLTRANSFERASE"/>
    <property type="match status" value="1"/>
</dbReference>
<dbReference type="PANTHER" id="PTHR43463:SF1">
    <property type="entry name" value="NICOTINATE-NUCLEOTIDE--DIMETHYLBENZIMIDAZOLE PHOSPHORIBOSYLTRANSFERASE"/>
    <property type="match status" value="1"/>
</dbReference>
<dbReference type="EMBL" id="LSDT01000046">
    <property type="protein sequence ID" value="KXB90578.1"/>
    <property type="molecule type" value="Genomic_DNA"/>
</dbReference>
<evidence type="ECO:0000256" key="1">
    <source>
        <dbReference type="ARBA" id="ARBA00005049"/>
    </source>
</evidence>
<evidence type="ECO:0000313" key="10">
    <source>
        <dbReference type="EMBL" id="KXB90578.1"/>
    </source>
</evidence>
<evidence type="ECO:0000256" key="2">
    <source>
        <dbReference type="ARBA" id="ARBA00007110"/>
    </source>
</evidence>
<reference evidence="11" key="1">
    <citation type="submission" date="2016-01" db="EMBL/GenBank/DDBJ databases">
        <authorList>
            <person name="Mitreva M."/>
            <person name="Pepin K.H."/>
            <person name="Mihindukulasuriya K.A."/>
            <person name="Fulton R."/>
            <person name="Fronick C."/>
            <person name="O'Laughlin M."/>
            <person name="Miner T."/>
            <person name="Herter B."/>
            <person name="Rosa B.A."/>
            <person name="Cordes M."/>
            <person name="Tomlinson C."/>
            <person name="Wollam A."/>
            <person name="Palsikar V.B."/>
            <person name="Mardis E.R."/>
            <person name="Wilson R.K."/>
        </authorList>
    </citation>
    <scope>NUCLEOTIDE SEQUENCE [LARGE SCALE GENOMIC DNA]</scope>
    <source>
        <strain evidence="11">KA00182</strain>
    </source>
</reference>